<organism evidence="10 11">
    <name type="scientific">Symbiochloris irregularis</name>
    <dbReference type="NCBI Taxonomy" id="706552"/>
    <lineage>
        <taxon>Eukaryota</taxon>
        <taxon>Viridiplantae</taxon>
        <taxon>Chlorophyta</taxon>
        <taxon>core chlorophytes</taxon>
        <taxon>Trebouxiophyceae</taxon>
        <taxon>Trebouxiales</taxon>
        <taxon>Trebouxiaceae</taxon>
        <taxon>Symbiochloris</taxon>
    </lineage>
</organism>
<proteinExistence type="predicted"/>
<evidence type="ECO:0000259" key="7">
    <source>
        <dbReference type="PROSITE" id="PS50090"/>
    </source>
</evidence>
<feature type="domain" description="HTH myb-type" evidence="9">
    <location>
        <begin position="652"/>
        <end position="702"/>
    </location>
</feature>
<evidence type="ECO:0000313" key="10">
    <source>
        <dbReference type="EMBL" id="KAK9787621.1"/>
    </source>
</evidence>
<feature type="domain" description="SANT" evidence="8">
    <location>
        <begin position="647"/>
        <end position="702"/>
    </location>
</feature>
<dbReference type="FunFam" id="1.10.10.60:FF:000416">
    <property type="entry name" value="Myb family transcription factor"/>
    <property type="match status" value="1"/>
</dbReference>
<comment type="caution">
    <text evidence="10">The sequence shown here is derived from an EMBL/GenBank/DDBJ whole genome shotgun (WGS) entry which is preliminary data.</text>
</comment>
<dbReference type="InterPro" id="IPR009057">
    <property type="entry name" value="Homeodomain-like_sf"/>
</dbReference>
<dbReference type="InterPro" id="IPR017930">
    <property type="entry name" value="Myb_dom"/>
</dbReference>
<evidence type="ECO:0000256" key="5">
    <source>
        <dbReference type="SAM" id="MobiDB-lite"/>
    </source>
</evidence>
<keyword evidence="11" id="KW-1185">Reference proteome</keyword>
<dbReference type="GO" id="GO:0005829">
    <property type="term" value="C:cytosol"/>
    <property type="evidence" value="ECO:0007669"/>
    <property type="project" value="UniProtKB-SubCell"/>
</dbReference>
<feature type="compositionally biased region" description="Basic and acidic residues" evidence="5">
    <location>
        <begin position="618"/>
        <end position="628"/>
    </location>
</feature>
<dbReference type="PROSITE" id="PS00636">
    <property type="entry name" value="DNAJ_1"/>
    <property type="match status" value="1"/>
</dbReference>
<sequence>MLCLQFDHELRPSDGCEVCSPLAAPVKQDSKEAAGLAFHAIARRQSGLDVETEPEVEAEEAVKTDADTTAGNKVPLDDQPPPGTEYRSKGKKKKKKSDQTDHYALLGLQQERWTATEAQIKLAYRKQALECHPDKAGAAVADEVTKLVIESKFRAVQEAYDILSDPARRREYDSVDDFDDSLPVDCSPADFFKVFAPAFRRNSRWSVTQPVPEVGDDSTSYADADKFYNFWFSFRSWREFPHPDEEETEQAESREERRWIERYNSKLREGGKKEEKRRLKEFVEAAYKRDPRILRQREFERSERDRKKREKQDAARARVEAEQRAAAEVAAATAAKEAAAAEEAAEARKVRQREKKAMQKERQRLRGLCASIGGATDFATDERVETLCFSLPLEGMQALCDQLSAVEPSQRKPLLMEQAGSVETEKAAEAQAKAEAHAAALHSAEAAKRRNDRERAEARARDWEEEEMRMLQKALARYPQGTAKRWEQVAAYVRTRTVEEVLEMVKHGLKAAKFAPNQNGFQITKKRQGNTQIASGATQRAEAFTDVPIIAPSDPASNPTTSASSSASAATNATPPTANGNSASTSSTSTAKNSATTAASSGPPEANGATPPTANGHVKSEKGKKSPRDSGGTGAAAANGPSANGDASAEGWSETQELALVQALKKHGKDLEDRWDRVAKDVPGKSKGQCMKRFKALRSTFRQQQSGSTS</sequence>
<dbReference type="InterPro" id="IPR001005">
    <property type="entry name" value="SANT/Myb"/>
</dbReference>
<dbReference type="PROSITE" id="PS51294">
    <property type="entry name" value="HTH_MYB"/>
    <property type="match status" value="1"/>
</dbReference>
<feature type="region of interest" description="Disordered" evidence="5">
    <location>
        <begin position="45"/>
        <end position="102"/>
    </location>
</feature>
<name>A0AAW1NIJ9_9CHLO</name>
<feature type="compositionally biased region" description="Low complexity" evidence="5">
    <location>
        <begin position="551"/>
        <end position="601"/>
    </location>
</feature>
<dbReference type="InterPro" id="IPR018253">
    <property type="entry name" value="DnaJ_domain_CS"/>
</dbReference>
<dbReference type="InterPro" id="IPR017884">
    <property type="entry name" value="SANT_dom"/>
</dbReference>
<dbReference type="GO" id="GO:0051083">
    <property type="term" value="P:'de novo' cotranslational protein folding"/>
    <property type="evidence" value="ECO:0007669"/>
    <property type="project" value="InterPro"/>
</dbReference>
<dbReference type="Pfam" id="PF00249">
    <property type="entry name" value="Myb_DNA-binding"/>
    <property type="match status" value="1"/>
</dbReference>
<dbReference type="PROSITE" id="PS51293">
    <property type="entry name" value="SANT"/>
    <property type="match status" value="1"/>
</dbReference>
<dbReference type="PROSITE" id="PS50090">
    <property type="entry name" value="MYB_LIKE"/>
    <property type="match status" value="2"/>
</dbReference>
<dbReference type="Pfam" id="PF21884">
    <property type="entry name" value="ZUO1-like_ZHD"/>
    <property type="match status" value="1"/>
</dbReference>
<dbReference type="GO" id="GO:0006325">
    <property type="term" value="P:chromatin organization"/>
    <property type="evidence" value="ECO:0007669"/>
    <property type="project" value="UniProtKB-KW"/>
</dbReference>
<comment type="subcellular location">
    <subcellularLocation>
        <location evidence="1">Cytoplasm</location>
        <location evidence="1">Cytosol</location>
    </subcellularLocation>
</comment>
<evidence type="ECO:0000313" key="11">
    <source>
        <dbReference type="Proteomes" id="UP001465755"/>
    </source>
</evidence>
<dbReference type="InterPro" id="IPR001623">
    <property type="entry name" value="DnaJ_domain"/>
</dbReference>
<evidence type="ECO:0000259" key="6">
    <source>
        <dbReference type="PROSITE" id="PS50076"/>
    </source>
</evidence>
<dbReference type="Gene3D" id="1.10.10.60">
    <property type="entry name" value="Homeodomain-like"/>
    <property type="match status" value="2"/>
</dbReference>
<gene>
    <name evidence="10" type="ORF">WJX73_010169</name>
</gene>
<dbReference type="Proteomes" id="UP001465755">
    <property type="component" value="Unassembled WGS sequence"/>
</dbReference>
<evidence type="ECO:0000256" key="4">
    <source>
        <dbReference type="SAM" id="Coils"/>
    </source>
</evidence>
<dbReference type="GO" id="GO:0043022">
    <property type="term" value="F:ribosome binding"/>
    <property type="evidence" value="ECO:0007669"/>
    <property type="project" value="InterPro"/>
</dbReference>
<feature type="domain" description="J" evidence="6">
    <location>
        <begin position="101"/>
        <end position="176"/>
    </location>
</feature>
<evidence type="ECO:0000256" key="1">
    <source>
        <dbReference type="ARBA" id="ARBA00004514"/>
    </source>
</evidence>
<dbReference type="SUPFAM" id="SSF46565">
    <property type="entry name" value="Chaperone J-domain"/>
    <property type="match status" value="1"/>
</dbReference>
<dbReference type="InterPro" id="IPR044634">
    <property type="entry name" value="Zuotin/DnaJC2"/>
</dbReference>
<evidence type="ECO:0000256" key="2">
    <source>
        <dbReference type="ARBA" id="ARBA00014469"/>
    </source>
</evidence>
<feature type="coiled-coil region" evidence="4">
    <location>
        <begin position="427"/>
        <end position="473"/>
    </location>
</feature>
<dbReference type="CDD" id="cd06257">
    <property type="entry name" value="DnaJ"/>
    <property type="match status" value="1"/>
</dbReference>
<dbReference type="SMART" id="SM00271">
    <property type="entry name" value="DnaJ"/>
    <property type="match status" value="1"/>
</dbReference>
<feature type="domain" description="Myb-like" evidence="7">
    <location>
        <begin position="455"/>
        <end position="501"/>
    </location>
</feature>
<dbReference type="Pfam" id="PF23082">
    <property type="entry name" value="Myb_DNA-binding_2"/>
    <property type="match status" value="1"/>
</dbReference>
<feature type="region of interest" description="Disordered" evidence="5">
    <location>
        <begin position="298"/>
        <end position="317"/>
    </location>
</feature>
<accession>A0AAW1NIJ9</accession>
<dbReference type="GO" id="GO:0030544">
    <property type="term" value="F:Hsp70 protein binding"/>
    <property type="evidence" value="ECO:0007669"/>
    <property type="project" value="InterPro"/>
</dbReference>
<keyword evidence="4" id="KW-0175">Coiled coil</keyword>
<dbReference type="PRINTS" id="PR00625">
    <property type="entry name" value="JDOMAIN"/>
</dbReference>
<reference evidence="10 11" key="1">
    <citation type="journal article" date="2024" name="Nat. Commun.">
        <title>Phylogenomics reveals the evolutionary origins of lichenization in chlorophyte algae.</title>
        <authorList>
            <person name="Puginier C."/>
            <person name="Libourel C."/>
            <person name="Otte J."/>
            <person name="Skaloud P."/>
            <person name="Haon M."/>
            <person name="Grisel S."/>
            <person name="Petersen M."/>
            <person name="Berrin J.G."/>
            <person name="Delaux P.M."/>
            <person name="Dal Grande F."/>
            <person name="Keller J."/>
        </authorList>
    </citation>
    <scope>NUCLEOTIDE SEQUENCE [LARGE SCALE GENOMIC DNA]</scope>
    <source>
        <strain evidence="10 11">SAG 2036</strain>
    </source>
</reference>
<keyword evidence="3" id="KW-0156">Chromatin regulator</keyword>
<dbReference type="GO" id="GO:0006450">
    <property type="term" value="P:regulation of translational fidelity"/>
    <property type="evidence" value="ECO:0007669"/>
    <property type="project" value="InterPro"/>
</dbReference>
<evidence type="ECO:0000259" key="8">
    <source>
        <dbReference type="PROSITE" id="PS51293"/>
    </source>
</evidence>
<dbReference type="Gene3D" id="1.10.287.110">
    <property type="entry name" value="DnaJ domain"/>
    <property type="match status" value="1"/>
</dbReference>
<dbReference type="EMBL" id="JALJOQ010000244">
    <property type="protein sequence ID" value="KAK9787621.1"/>
    <property type="molecule type" value="Genomic_DNA"/>
</dbReference>
<dbReference type="Pfam" id="PF00226">
    <property type="entry name" value="DnaJ"/>
    <property type="match status" value="1"/>
</dbReference>
<dbReference type="PANTHER" id="PTHR43999:SF1">
    <property type="entry name" value="DNAJ HOMOLOG SUBFAMILY C MEMBER 2"/>
    <property type="match status" value="1"/>
</dbReference>
<dbReference type="SMART" id="SM00717">
    <property type="entry name" value="SANT"/>
    <property type="match status" value="2"/>
</dbReference>
<dbReference type="SUPFAM" id="SSF46689">
    <property type="entry name" value="Homeodomain-like"/>
    <property type="match status" value="2"/>
</dbReference>
<feature type="region of interest" description="Disordered" evidence="5">
    <location>
        <begin position="549"/>
        <end position="654"/>
    </location>
</feature>
<evidence type="ECO:0000259" key="9">
    <source>
        <dbReference type="PROSITE" id="PS51294"/>
    </source>
</evidence>
<evidence type="ECO:0000256" key="3">
    <source>
        <dbReference type="ARBA" id="ARBA00022853"/>
    </source>
</evidence>
<dbReference type="CDD" id="cd00167">
    <property type="entry name" value="SANT"/>
    <property type="match status" value="2"/>
</dbReference>
<protein>
    <recommendedName>
        <fullName evidence="2">DnaJ homolog subfamily C member 2</fullName>
    </recommendedName>
</protein>
<dbReference type="PANTHER" id="PTHR43999">
    <property type="entry name" value="DNAJ HOMOLOG SUBFAMILY C MEMBER 2"/>
    <property type="match status" value="1"/>
</dbReference>
<feature type="compositionally biased region" description="Acidic residues" evidence="5">
    <location>
        <begin position="50"/>
        <end position="59"/>
    </location>
</feature>
<dbReference type="InterPro" id="IPR054076">
    <property type="entry name" value="ZUO1-like_ZHD"/>
</dbReference>
<dbReference type="PROSITE" id="PS50076">
    <property type="entry name" value="DNAJ_2"/>
    <property type="match status" value="1"/>
</dbReference>
<dbReference type="InterPro" id="IPR036869">
    <property type="entry name" value="J_dom_sf"/>
</dbReference>
<dbReference type="AlphaFoldDB" id="A0AAW1NIJ9"/>
<feature type="domain" description="Myb-like" evidence="7">
    <location>
        <begin position="644"/>
        <end position="698"/>
    </location>
</feature>
<feature type="compositionally biased region" description="Low complexity" evidence="5">
    <location>
        <begin position="635"/>
        <end position="649"/>
    </location>
</feature>